<dbReference type="EMBL" id="CP126663">
    <property type="protein sequence ID" value="WKA06341.1"/>
    <property type="molecule type" value="Genomic_DNA"/>
</dbReference>
<dbReference type="InterPro" id="IPR018316">
    <property type="entry name" value="Tubulin/FtsZ_2-layer-sand-dom"/>
</dbReference>
<keyword evidence="5" id="KW-1185">Reference proteome</keyword>
<keyword evidence="2" id="KW-0342">GTP-binding</keyword>
<sequence>MTDMLSMPTMKFSDLLSDVNRELERELFVVGWLVVIITKKSPYVQTAHRVSGLMLASHTSIRHLFSKCLS</sequence>
<feature type="domain" description="Tubulin/FtsZ 2-layer sandwich" evidence="3">
    <location>
        <begin position="35"/>
        <end position="69"/>
    </location>
</feature>
<keyword evidence="1" id="KW-0547">Nucleotide-binding</keyword>
<dbReference type="SUPFAM" id="SSF55307">
    <property type="entry name" value="Tubulin C-terminal domain-like"/>
    <property type="match status" value="1"/>
</dbReference>
<name>A0ABY9DHK3_VITVI</name>
<dbReference type="Gene3D" id="3.30.1330.20">
    <property type="entry name" value="Tubulin/FtsZ, C-terminal domain"/>
    <property type="match status" value="1"/>
</dbReference>
<evidence type="ECO:0000259" key="3">
    <source>
        <dbReference type="Pfam" id="PF03953"/>
    </source>
</evidence>
<reference evidence="4 5" key="1">
    <citation type="journal article" date="2023" name="Hortic Res">
        <title>The complete reference genome for grapevine (Vitis vinifera L.) genetics and breeding.</title>
        <authorList>
            <person name="Shi X."/>
            <person name="Cao S."/>
            <person name="Wang X."/>
            <person name="Huang S."/>
            <person name="Wang Y."/>
            <person name="Liu Z."/>
            <person name="Liu W."/>
            <person name="Leng X."/>
            <person name="Peng Y."/>
            <person name="Wang N."/>
            <person name="Wang Y."/>
            <person name="Ma Z."/>
            <person name="Xu X."/>
            <person name="Zhang F."/>
            <person name="Xue H."/>
            <person name="Zhong H."/>
            <person name="Wang Y."/>
            <person name="Zhang K."/>
            <person name="Velt A."/>
            <person name="Avia K."/>
            <person name="Holtgrawe D."/>
            <person name="Grimplet J."/>
            <person name="Matus J.T."/>
            <person name="Ware D."/>
            <person name="Wu X."/>
            <person name="Wang H."/>
            <person name="Liu C."/>
            <person name="Fang Y."/>
            <person name="Rustenholz C."/>
            <person name="Cheng Z."/>
            <person name="Xiao H."/>
            <person name="Zhou Y."/>
        </authorList>
    </citation>
    <scope>NUCLEOTIDE SEQUENCE [LARGE SCALE GENOMIC DNA]</scope>
    <source>
        <strain evidence="5">cv. Pinot noir / PN40024</strain>
        <tissue evidence="4">Leaf</tissue>
    </source>
</reference>
<dbReference type="InterPro" id="IPR037103">
    <property type="entry name" value="Tubulin/FtsZ-like_C"/>
</dbReference>
<evidence type="ECO:0000256" key="1">
    <source>
        <dbReference type="ARBA" id="ARBA00022741"/>
    </source>
</evidence>
<dbReference type="Pfam" id="PF03953">
    <property type="entry name" value="Tubulin_C"/>
    <property type="match status" value="1"/>
</dbReference>
<dbReference type="Proteomes" id="UP001227230">
    <property type="component" value="Chromosome 16"/>
</dbReference>
<accession>A0ABY9DHK3</accession>
<evidence type="ECO:0000313" key="5">
    <source>
        <dbReference type="Proteomes" id="UP001227230"/>
    </source>
</evidence>
<dbReference type="InterPro" id="IPR008280">
    <property type="entry name" value="Tub_FtsZ_C"/>
</dbReference>
<organism evidence="4 5">
    <name type="scientific">Vitis vinifera</name>
    <name type="common">Grape</name>
    <dbReference type="NCBI Taxonomy" id="29760"/>
    <lineage>
        <taxon>Eukaryota</taxon>
        <taxon>Viridiplantae</taxon>
        <taxon>Streptophyta</taxon>
        <taxon>Embryophyta</taxon>
        <taxon>Tracheophyta</taxon>
        <taxon>Spermatophyta</taxon>
        <taxon>Magnoliopsida</taxon>
        <taxon>eudicotyledons</taxon>
        <taxon>Gunneridae</taxon>
        <taxon>Pentapetalae</taxon>
        <taxon>rosids</taxon>
        <taxon>Vitales</taxon>
        <taxon>Vitaceae</taxon>
        <taxon>Viteae</taxon>
        <taxon>Vitis</taxon>
    </lineage>
</organism>
<gene>
    <name evidence="4" type="ORF">VitviT2T_024244</name>
</gene>
<protein>
    <recommendedName>
        <fullName evidence="3">Tubulin/FtsZ 2-layer sandwich domain-containing protein</fullName>
    </recommendedName>
</protein>
<evidence type="ECO:0000256" key="2">
    <source>
        <dbReference type="ARBA" id="ARBA00023134"/>
    </source>
</evidence>
<evidence type="ECO:0000313" key="4">
    <source>
        <dbReference type="EMBL" id="WKA06341.1"/>
    </source>
</evidence>
<proteinExistence type="predicted"/>